<dbReference type="PANTHER" id="PTHR43464">
    <property type="entry name" value="METHYLTRANSFERASE"/>
    <property type="match status" value="1"/>
</dbReference>
<sequence length="232" mass="25834">MHTTYQQRRGQIETYFDRTAAQAWERLTSNAPVGRIRRTVRAGRDQMRATLLSWLPADLNGMRILDAGCGTGAFAVEAARRGARVVAIDLSPTLVAIAQERMPRDLGTGSIQFLSGDMLNPGLGSFDHVVGMDSLIHYNAADAVRIIRSLAERTEHSICFTFAPKTPLLAVMHSVGKLFPKADRAPSIEPVGEQRLIRYLRSEPLLRGWSPKRMERISSGFYTSQALELVRR</sequence>
<dbReference type="PROSITE" id="PS51556">
    <property type="entry name" value="SAM_MT_MG_PIX"/>
    <property type="match status" value="1"/>
</dbReference>
<keyword evidence="2 6" id="KW-0808">Transferase</keyword>
<dbReference type="GO" id="GO:0046406">
    <property type="term" value="F:magnesium protoporphyrin IX methyltransferase activity"/>
    <property type="evidence" value="ECO:0007669"/>
    <property type="project" value="UniProtKB-EC"/>
</dbReference>
<dbReference type="Gene3D" id="3.40.50.150">
    <property type="entry name" value="Vaccinia Virus protein VP39"/>
    <property type="match status" value="1"/>
</dbReference>
<dbReference type="InterPro" id="IPR010251">
    <property type="entry name" value="Mg_prot_MeTrfase"/>
</dbReference>
<keyword evidence="7" id="KW-1185">Reference proteome</keyword>
<reference evidence="7" key="1">
    <citation type="journal article" date="2019" name="Int. J. Syst. Evol. Microbiol.">
        <title>The Global Catalogue of Microorganisms (GCM) 10K type strain sequencing project: providing services to taxonomists for standard genome sequencing and annotation.</title>
        <authorList>
            <consortium name="The Broad Institute Genomics Platform"/>
            <consortium name="The Broad Institute Genome Sequencing Center for Infectious Disease"/>
            <person name="Wu L."/>
            <person name="Ma J."/>
        </authorList>
    </citation>
    <scope>NUCLEOTIDE SEQUENCE [LARGE SCALE GENOMIC DNA]</scope>
    <source>
        <strain evidence="7">KCTC 52168</strain>
    </source>
</reference>
<feature type="domain" description="Magnesium-protoporphyrin IX methyltransferase C-terminal" evidence="5">
    <location>
        <begin position="132"/>
        <end position="231"/>
    </location>
</feature>
<dbReference type="Pfam" id="PF03602">
    <property type="entry name" value="Cons_hypoth95"/>
    <property type="match status" value="1"/>
</dbReference>
<dbReference type="InterPro" id="IPR029063">
    <property type="entry name" value="SAM-dependent_MTases_sf"/>
</dbReference>
<dbReference type="InterPro" id="IPR010940">
    <property type="entry name" value="Mg_prot_MeTrfase_C"/>
</dbReference>
<dbReference type="Pfam" id="PF07109">
    <property type="entry name" value="Mg-por_mtran_C"/>
    <property type="match status" value="1"/>
</dbReference>
<dbReference type="EMBL" id="JBHRTI010000004">
    <property type="protein sequence ID" value="MFC3148001.1"/>
    <property type="molecule type" value="Genomic_DNA"/>
</dbReference>
<dbReference type="SUPFAM" id="SSF53335">
    <property type="entry name" value="S-adenosyl-L-methionine-dependent methyltransferases"/>
    <property type="match status" value="1"/>
</dbReference>
<evidence type="ECO:0000313" key="7">
    <source>
        <dbReference type="Proteomes" id="UP001595556"/>
    </source>
</evidence>
<comment type="caution">
    <text evidence="6">The sequence shown here is derived from an EMBL/GenBank/DDBJ whole genome shotgun (WGS) entry which is preliminary data.</text>
</comment>
<evidence type="ECO:0000256" key="1">
    <source>
        <dbReference type="ARBA" id="ARBA00022603"/>
    </source>
</evidence>
<dbReference type="CDD" id="cd02440">
    <property type="entry name" value="AdoMet_MTases"/>
    <property type="match status" value="1"/>
</dbReference>
<accession>A0ABV7H8T4</accession>
<evidence type="ECO:0000256" key="3">
    <source>
        <dbReference type="ARBA" id="ARBA00022691"/>
    </source>
</evidence>
<dbReference type="Proteomes" id="UP001595556">
    <property type="component" value="Unassembled WGS sequence"/>
</dbReference>
<organism evidence="6 7">
    <name type="scientific">Piscinibacterium candidicorallinum</name>
    <dbReference type="NCBI Taxonomy" id="1793872"/>
    <lineage>
        <taxon>Bacteria</taxon>
        <taxon>Pseudomonadati</taxon>
        <taxon>Pseudomonadota</taxon>
        <taxon>Betaproteobacteria</taxon>
        <taxon>Burkholderiales</taxon>
        <taxon>Piscinibacterium</taxon>
    </lineage>
</organism>
<protein>
    <recommendedName>
        <fullName evidence="4">Magnesium protoporphyrin IX methyltransferase</fullName>
        <ecNumber evidence="4">2.1.1.11</ecNumber>
    </recommendedName>
</protein>
<gene>
    <name evidence="6" type="primary">bchM</name>
    <name evidence="6" type="ORF">ACFOEN_10130</name>
</gene>
<evidence type="ECO:0000256" key="2">
    <source>
        <dbReference type="ARBA" id="ARBA00022679"/>
    </source>
</evidence>
<dbReference type="EC" id="2.1.1.11" evidence="4"/>
<keyword evidence="3" id="KW-0949">S-adenosyl-L-methionine</keyword>
<evidence type="ECO:0000259" key="5">
    <source>
        <dbReference type="Pfam" id="PF07109"/>
    </source>
</evidence>
<keyword evidence="1 6" id="KW-0489">Methyltransferase</keyword>
<dbReference type="GO" id="GO:0032259">
    <property type="term" value="P:methylation"/>
    <property type="evidence" value="ECO:0007669"/>
    <property type="project" value="UniProtKB-KW"/>
</dbReference>
<evidence type="ECO:0000313" key="6">
    <source>
        <dbReference type="EMBL" id="MFC3148001.1"/>
    </source>
</evidence>
<name>A0ABV7H8T4_9BURK</name>
<proteinExistence type="predicted"/>
<dbReference type="NCBIfam" id="TIGR02021">
    <property type="entry name" value="BchM-ChlM"/>
    <property type="match status" value="1"/>
</dbReference>
<evidence type="ECO:0000256" key="4">
    <source>
        <dbReference type="NCBIfam" id="TIGR02021"/>
    </source>
</evidence>
<dbReference type="RefSeq" id="WP_377303555.1">
    <property type="nucleotide sequence ID" value="NZ_CP180191.1"/>
</dbReference>
<dbReference type="PANTHER" id="PTHR43464:SF19">
    <property type="entry name" value="UBIQUINONE BIOSYNTHESIS O-METHYLTRANSFERASE, MITOCHONDRIAL"/>
    <property type="match status" value="1"/>
</dbReference>